<accession>A0AA35VTI0</accession>
<keyword evidence="11" id="KW-0275">Fatty acid biosynthesis</keyword>
<evidence type="ECO:0000256" key="12">
    <source>
        <dbReference type="SAM" id="Phobius"/>
    </source>
</evidence>
<keyword evidence="4 11" id="KW-0812">Transmembrane</keyword>
<evidence type="ECO:0000256" key="9">
    <source>
        <dbReference type="ARBA" id="ARBA00023098"/>
    </source>
</evidence>
<evidence type="ECO:0000256" key="6">
    <source>
        <dbReference type="ARBA" id="ARBA00022989"/>
    </source>
</evidence>
<feature type="transmembrane region" description="Helical" evidence="12">
    <location>
        <begin position="65"/>
        <end position="87"/>
    </location>
</feature>
<comment type="subcellular location">
    <subcellularLocation>
        <location evidence="1">Membrane</location>
        <topology evidence="1">Multi-pass membrane protein</topology>
    </subcellularLocation>
</comment>
<evidence type="ECO:0000313" key="15">
    <source>
        <dbReference type="Proteomes" id="UP001177003"/>
    </source>
</evidence>
<keyword evidence="15" id="KW-1185">Reference proteome</keyword>
<dbReference type="Proteomes" id="UP001177003">
    <property type="component" value="Chromosome 1"/>
</dbReference>
<evidence type="ECO:0000256" key="2">
    <source>
        <dbReference type="ARBA" id="ARBA00005189"/>
    </source>
</evidence>
<evidence type="ECO:0000256" key="3">
    <source>
        <dbReference type="ARBA" id="ARBA00009295"/>
    </source>
</evidence>
<dbReference type="Pfam" id="PF00487">
    <property type="entry name" value="FA_desaturase"/>
    <property type="match status" value="1"/>
</dbReference>
<dbReference type="InterPro" id="IPR015876">
    <property type="entry name" value="Acyl-CoA_DS"/>
</dbReference>
<evidence type="ECO:0000256" key="4">
    <source>
        <dbReference type="ARBA" id="ARBA00022692"/>
    </source>
</evidence>
<evidence type="ECO:0000313" key="14">
    <source>
        <dbReference type="EMBL" id="CAI9267447.1"/>
    </source>
</evidence>
<dbReference type="CDD" id="cd03505">
    <property type="entry name" value="Delta9-FADS-like"/>
    <property type="match status" value="1"/>
</dbReference>
<keyword evidence="5" id="KW-0276">Fatty acid metabolism</keyword>
<evidence type="ECO:0000256" key="7">
    <source>
        <dbReference type="ARBA" id="ARBA00023002"/>
    </source>
</evidence>
<keyword evidence="7 11" id="KW-0560">Oxidoreductase</keyword>
<keyword evidence="10 12" id="KW-0472">Membrane</keyword>
<sequence length="315" mass="37383">MKNLVTVSNTVTESDYGKITFSDVKVTRKRNLFWGRKWRTVDIQVGLWILSLHLLALFAPFTFTWGAFCFAFSIWVLCGIFGVTLCYHRHLAHRSFNLPKWLEYTFAYLGVLSCQRDPIYWVSIHRYHHQFVETEKDPHSPTFGFWFSHMGWIFDSGYIFEKYKERNNVEDLKSQVFYRFMRRTYVLHTAIYGALIYAFGGFSYLVWGLGFTATWGYHATFLVNSACHTWGNQTWDTGDLSKNNWWVAMVTFGEGWHNNHHAFEFSARHGLEWWQIDFCWYMIRFLEVLGLATNVKLPTEAHKLKKSFKSHNKFK</sequence>
<proteinExistence type="inferred from homology"/>
<organism evidence="14 15">
    <name type="scientific">Lactuca saligna</name>
    <name type="common">Willowleaf lettuce</name>
    <dbReference type="NCBI Taxonomy" id="75948"/>
    <lineage>
        <taxon>Eukaryota</taxon>
        <taxon>Viridiplantae</taxon>
        <taxon>Streptophyta</taxon>
        <taxon>Embryophyta</taxon>
        <taxon>Tracheophyta</taxon>
        <taxon>Spermatophyta</taxon>
        <taxon>Magnoliopsida</taxon>
        <taxon>eudicotyledons</taxon>
        <taxon>Gunneridae</taxon>
        <taxon>Pentapetalae</taxon>
        <taxon>asterids</taxon>
        <taxon>campanulids</taxon>
        <taxon>Asterales</taxon>
        <taxon>Asteraceae</taxon>
        <taxon>Cichorioideae</taxon>
        <taxon>Cichorieae</taxon>
        <taxon>Lactucinae</taxon>
        <taxon>Lactuca</taxon>
    </lineage>
</organism>
<dbReference type="GO" id="GO:0005789">
    <property type="term" value="C:endoplasmic reticulum membrane"/>
    <property type="evidence" value="ECO:0007669"/>
    <property type="project" value="TreeGrafter"/>
</dbReference>
<gene>
    <name evidence="14" type="ORF">LSALG_LOCUS7928</name>
</gene>
<feature type="transmembrane region" description="Helical" evidence="12">
    <location>
        <begin position="38"/>
        <end position="59"/>
    </location>
</feature>
<reference evidence="14" key="1">
    <citation type="submission" date="2023-04" db="EMBL/GenBank/DDBJ databases">
        <authorList>
            <person name="Vijverberg K."/>
            <person name="Xiong W."/>
            <person name="Schranz E."/>
        </authorList>
    </citation>
    <scope>NUCLEOTIDE SEQUENCE</scope>
</reference>
<feature type="transmembrane region" description="Helical" evidence="12">
    <location>
        <begin position="185"/>
        <end position="207"/>
    </location>
</feature>
<evidence type="ECO:0000256" key="1">
    <source>
        <dbReference type="ARBA" id="ARBA00004141"/>
    </source>
</evidence>
<dbReference type="PANTHER" id="PTHR11351:SF87">
    <property type="entry name" value="LIPID DESATURASE ADS3.2, CHLOROPLASTIC-RELATED"/>
    <property type="match status" value="1"/>
</dbReference>
<name>A0AA35VTI0_LACSI</name>
<evidence type="ECO:0000256" key="8">
    <source>
        <dbReference type="ARBA" id="ARBA00023004"/>
    </source>
</evidence>
<dbReference type="AlphaFoldDB" id="A0AA35VTI0"/>
<dbReference type="InterPro" id="IPR005804">
    <property type="entry name" value="FA_desaturase_dom"/>
</dbReference>
<keyword evidence="9" id="KW-0443">Lipid metabolism</keyword>
<evidence type="ECO:0000256" key="11">
    <source>
        <dbReference type="RuleBase" id="RU000581"/>
    </source>
</evidence>
<keyword evidence="11" id="KW-0444">Lipid biosynthesis</keyword>
<evidence type="ECO:0000256" key="10">
    <source>
        <dbReference type="ARBA" id="ARBA00023136"/>
    </source>
</evidence>
<feature type="domain" description="Fatty acid desaturase" evidence="13">
    <location>
        <begin position="72"/>
        <end position="283"/>
    </location>
</feature>
<dbReference type="PANTHER" id="PTHR11351">
    <property type="entry name" value="ACYL-COA DESATURASE"/>
    <property type="match status" value="1"/>
</dbReference>
<dbReference type="GO" id="GO:0042761">
    <property type="term" value="P:very long-chain fatty acid biosynthetic process"/>
    <property type="evidence" value="ECO:0007669"/>
    <property type="project" value="TreeGrafter"/>
</dbReference>
<dbReference type="GO" id="GO:0016717">
    <property type="term" value="F:oxidoreductase activity, acting on paired donors, with oxidation of a pair of donors resulting in the reduction of molecular oxygen to two molecules of water"/>
    <property type="evidence" value="ECO:0007669"/>
    <property type="project" value="InterPro"/>
</dbReference>
<comment type="cofactor">
    <cofactor evidence="11">
        <name>Fe(2+)</name>
        <dbReference type="ChEBI" id="CHEBI:29033"/>
    </cofactor>
</comment>
<comment type="similarity">
    <text evidence="3 11">Belongs to the fatty acid desaturase type 1 family.</text>
</comment>
<evidence type="ECO:0000256" key="5">
    <source>
        <dbReference type="ARBA" id="ARBA00022832"/>
    </source>
</evidence>
<protein>
    <recommendedName>
        <fullName evidence="13">Fatty acid desaturase domain-containing protein</fullName>
    </recommendedName>
</protein>
<keyword evidence="8" id="KW-0408">Iron</keyword>
<keyword evidence="6 12" id="KW-1133">Transmembrane helix</keyword>
<dbReference type="EMBL" id="OX465077">
    <property type="protein sequence ID" value="CAI9267447.1"/>
    <property type="molecule type" value="Genomic_DNA"/>
</dbReference>
<comment type="pathway">
    <text evidence="2">Lipid metabolism.</text>
</comment>
<comment type="domain">
    <text evidence="11">The histidine box domains are involved in binding the catalytic metal ions.</text>
</comment>
<evidence type="ECO:0000259" key="13">
    <source>
        <dbReference type="Pfam" id="PF00487"/>
    </source>
</evidence>
<dbReference type="PRINTS" id="PR00075">
    <property type="entry name" value="FACDDSATRASE"/>
</dbReference>